<comment type="cofactor">
    <cofactor evidence="4">
        <name>Zn(2+)</name>
        <dbReference type="ChEBI" id="CHEBI:29105"/>
    </cofactor>
    <text evidence="4">Binds 1 divalent metal cation per subunit.</text>
</comment>
<dbReference type="InterPro" id="IPR011042">
    <property type="entry name" value="6-blade_b-propeller_TolB-like"/>
</dbReference>
<organism evidence="6 7">
    <name type="scientific">Mycobacterium ulcerans subsp. shinshuense</name>
    <dbReference type="NCBI Taxonomy" id="1124626"/>
    <lineage>
        <taxon>Bacteria</taxon>
        <taxon>Bacillati</taxon>
        <taxon>Actinomycetota</taxon>
        <taxon>Actinomycetes</taxon>
        <taxon>Mycobacteriales</taxon>
        <taxon>Mycobacteriaceae</taxon>
        <taxon>Mycobacterium</taxon>
        <taxon>Mycobacterium ulcerans group</taxon>
    </lineage>
</organism>
<reference evidence="6 7" key="1">
    <citation type="submission" date="2016-08" db="EMBL/GenBank/DDBJ databases">
        <title>Complete genome sequence of Mycobacterium shinshuense, a subspecies of M. ulcerans.</title>
        <authorList>
            <person name="Yoshida M."/>
            <person name="Ogura Y."/>
            <person name="Hayashi T."/>
            <person name="Hoshino Y."/>
        </authorList>
    </citation>
    <scope>NUCLEOTIDE SEQUENCE [LARGE SCALE GENOMIC DNA]</scope>
    <source>
        <strain evidence="7">ATCC 33728</strain>
    </source>
</reference>
<accession>A0A1B4Y914</accession>
<feature type="binding site" evidence="4">
    <location>
        <position position="157"/>
    </location>
    <ligand>
        <name>a divalent metal cation</name>
        <dbReference type="ChEBI" id="CHEBI:60240"/>
    </ligand>
</feature>
<dbReference type="InterPro" id="IPR051262">
    <property type="entry name" value="SMP-30/CGR1_Lactonase"/>
</dbReference>
<dbReference type="Proteomes" id="UP000218067">
    <property type="component" value="Chromosome"/>
</dbReference>
<evidence type="ECO:0000256" key="3">
    <source>
        <dbReference type="PIRSR" id="PIRSR605511-1"/>
    </source>
</evidence>
<keyword evidence="2" id="KW-0378">Hydrolase</keyword>
<dbReference type="GO" id="GO:0046872">
    <property type="term" value="F:metal ion binding"/>
    <property type="evidence" value="ECO:0007669"/>
    <property type="project" value="UniProtKB-KW"/>
</dbReference>
<feature type="binding site" evidence="4">
    <location>
        <position position="33"/>
    </location>
    <ligand>
        <name>a divalent metal cation</name>
        <dbReference type="ChEBI" id="CHEBI:60240"/>
    </ligand>
</feature>
<dbReference type="Pfam" id="PF08450">
    <property type="entry name" value="SGL"/>
    <property type="match status" value="1"/>
</dbReference>
<gene>
    <name evidence="6" type="ORF">SHTP_4662</name>
</gene>
<evidence type="ECO:0000313" key="6">
    <source>
        <dbReference type="EMBL" id="BAV43549.1"/>
    </source>
</evidence>
<dbReference type="PANTHER" id="PTHR47572:SF4">
    <property type="entry name" value="LACTONASE DRP35"/>
    <property type="match status" value="1"/>
</dbReference>
<keyword evidence="4" id="KW-0862">Zinc</keyword>
<dbReference type="GO" id="GO:0016787">
    <property type="term" value="F:hydrolase activity"/>
    <property type="evidence" value="ECO:0007669"/>
    <property type="project" value="UniProtKB-KW"/>
</dbReference>
<dbReference type="PRINTS" id="PR01790">
    <property type="entry name" value="SMP30FAMILY"/>
</dbReference>
<feature type="binding site" evidence="4">
    <location>
        <position position="204"/>
    </location>
    <ligand>
        <name>a divalent metal cation</name>
        <dbReference type="ChEBI" id="CHEBI:60240"/>
    </ligand>
</feature>
<dbReference type="InterPro" id="IPR013658">
    <property type="entry name" value="SGL"/>
</dbReference>
<keyword evidence="4" id="KW-0479">Metal-binding</keyword>
<evidence type="ECO:0000256" key="2">
    <source>
        <dbReference type="ARBA" id="ARBA00022801"/>
    </source>
</evidence>
<protein>
    <submittedName>
        <fullName evidence="6">Gluconolactonase</fullName>
    </submittedName>
</protein>
<dbReference type="AlphaFoldDB" id="A0A1B4Y914"/>
<dbReference type="SUPFAM" id="SSF63829">
    <property type="entry name" value="Calcium-dependent phosphotriesterase"/>
    <property type="match status" value="1"/>
</dbReference>
<feature type="domain" description="SMP-30/Gluconolactonase/LRE-like region" evidence="5">
    <location>
        <begin position="31"/>
        <end position="262"/>
    </location>
</feature>
<dbReference type="PANTHER" id="PTHR47572">
    <property type="entry name" value="LIPOPROTEIN-RELATED"/>
    <property type="match status" value="1"/>
</dbReference>
<proteinExistence type="inferred from homology"/>
<evidence type="ECO:0000259" key="5">
    <source>
        <dbReference type="Pfam" id="PF08450"/>
    </source>
</evidence>
<evidence type="ECO:0000256" key="4">
    <source>
        <dbReference type="PIRSR" id="PIRSR605511-2"/>
    </source>
</evidence>
<comment type="similarity">
    <text evidence="1">Belongs to the SMP-30/CGR1 family.</text>
</comment>
<evidence type="ECO:0000256" key="1">
    <source>
        <dbReference type="ARBA" id="ARBA00008853"/>
    </source>
</evidence>
<sequence length="291" mass="30718">MTAAPEVHDTFAVICNGTRREVSPLARGFCFGEGPRWFEGLLWFSDMLGEAVHTSDMHGSLTTLPLPGHSPCGLGFRPDGTLFIASAHDRLVLRYDGDTVVTVADLRDLAPADLGDMVIDRAGRAYIGCQSFSGGVIIRLDTDNSAQVVAEDLDFPNGMVITPDHDTLIVAESVGRRLSAFTVSADGALNDRRVFAAGLDGPPDGIALDAEGAVWAAMTLAHQFERIVAGGVVTDRIDMGDRVAIACALGGPGRRTLFLLSSTDAYPKRLIGTRLSQLDAVTVATPGAGLP</sequence>
<evidence type="ECO:0000313" key="7">
    <source>
        <dbReference type="Proteomes" id="UP000218067"/>
    </source>
</evidence>
<name>A0A1B4Y914_MYCUL</name>
<feature type="active site" description="Proton donor/acceptor" evidence="3">
    <location>
        <position position="204"/>
    </location>
</feature>
<dbReference type="InterPro" id="IPR005511">
    <property type="entry name" value="SMP-30"/>
</dbReference>
<dbReference type="EMBL" id="AP017624">
    <property type="protein sequence ID" value="BAV43549.1"/>
    <property type="molecule type" value="Genomic_DNA"/>
</dbReference>
<dbReference type="Gene3D" id="2.120.10.30">
    <property type="entry name" value="TolB, C-terminal domain"/>
    <property type="match status" value="1"/>
</dbReference>